<dbReference type="EMBL" id="LAZR01054278">
    <property type="protein sequence ID" value="KKK78898.1"/>
    <property type="molecule type" value="Genomic_DNA"/>
</dbReference>
<evidence type="ECO:0000313" key="1">
    <source>
        <dbReference type="EMBL" id="KKK78898.1"/>
    </source>
</evidence>
<name>A0A0F8YC17_9ZZZZ</name>
<dbReference type="AlphaFoldDB" id="A0A0F8YC17"/>
<accession>A0A0F8YC17</accession>
<reference evidence="1" key="1">
    <citation type="journal article" date="2015" name="Nature">
        <title>Complex archaea that bridge the gap between prokaryotes and eukaryotes.</title>
        <authorList>
            <person name="Spang A."/>
            <person name="Saw J.H."/>
            <person name="Jorgensen S.L."/>
            <person name="Zaremba-Niedzwiedzka K."/>
            <person name="Martijn J."/>
            <person name="Lind A.E."/>
            <person name="van Eijk R."/>
            <person name="Schleper C."/>
            <person name="Guy L."/>
            <person name="Ettema T.J."/>
        </authorList>
    </citation>
    <scope>NUCLEOTIDE SEQUENCE</scope>
</reference>
<sequence length="77" mass="8925">MVNMMVNMNERQSYALINAETRKIIKFGGKLQYYRLKQTARIERSKLQEELGIKIEIKKIKITSPAGGKPKIKDETL</sequence>
<organism evidence="1">
    <name type="scientific">marine sediment metagenome</name>
    <dbReference type="NCBI Taxonomy" id="412755"/>
    <lineage>
        <taxon>unclassified sequences</taxon>
        <taxon>metagenomes</taxon>
        <taxon>ecological metagenomes</taxon>
    </lineage>
</organism>
<protein>
    <submittedName>
        <fullName evidence="1">Uncharacterized protein</fullName>
    </submittedName>
</protein>
<proteinExistence type="predicted"/>
<gene>
    <name evidence="1" type="ORF">LCGC14_2838920</name>
</gene>
<comment type="caution">
    <text evidence="1">The sequence shown here is derived from an EMBL/GenBank/DDBJ whole genome shotgun (WGS) entry which is preliminary data.</text>
</comment>